<dbReference type="Proteomes" id="UP000800038">
    <property type="component" value="Unassembled WGS sequence"/>
</dbReference>
<protein>
    <submittedName>
        <fullName evidence="1">Uncharacterized protein</fullName>
    </submittedName>
</protein>
<accession>A0A6A5T0J9</accession>
<dbReference type="EMBL" id="ML976009">
    <property type="protein sequence ID" value="KAF1945504.1"/>
    <property type="molecule type" value="Genomic_DNA"/>
</dbReference>
<dbReference type="AlphaFoldDB" id="A0A6A5T0J9"/>
<sequence>MRPANEYQPLREIPLSYISWGCRADIPTFLALCITISRSSVLIRHMITINNCFSKSQVNTYASRRHWLLAPSIRYCPDRHLLGALFLLYTCTLSHTPEYCRSIKSRENQRSPLGLSTQPRI</sequence>
<gene>
    <name evidence="1" type="ORF">EJ02DRAFT_46147</name>
</gene>
<evidence type="ECO:0000313" key="1">
    <source>
        <dbReference type="EMBL" id="KAF1945504.1"/>
    </source>
</evidence>
<organism evidence="1 2">
    <name type="scientific">Clathrospora elynae</name>
    <dbReference type="NCBI Taxonomy" id="706981"/>
    <lineage>
        <taxon>Eukaryota</taxon>
        <taxon>Fungi</taxon>
        <taxon>Dikarya</taxon>
        <taxon>Ascomycota</taxon>
        <taxon>Pezizomycotina</taxon>
        <taxon>Dothideomycetes</taxon>
        <taxon>Pleosporomycetidae</taxon>
        <taxon>Pleosporales</taxon>
        <taxon>Diademaceae</taxon>
        <taxon>Clathrospora</taxon>
    </lineage>
</organism>
<name>A0A6A5T0J9_9PLEO</name>
<keyword evidence="2" id="KW-1185">Reference proteome</keyword>
<evidence type="ECO:0000313" key="2">
    <source>
        <dbReference type="Proteomes" id="UP000800038"/>
    </source>
</evidence>
<reference evidence="1" key="1">
    <citation type="journal article" date="2020" name="Stud. Mycol.">
        <title>101 Dothideomycetes genomes: a test case for predicting lifestyles and emergence of pathogens.</title>
        <authorList>
            <person name="Haridas S."/>
            <person name="Albert R."/>
            <person name="Binder M."/>
            <person name="Bloem J."/>
            <person name="Labutti K."/>
            <person name="Salamov A."/>
            <person name="Andreopoulos B."/>
            <person name="Baker S."/>
            <person name="Barry K."/>
            <person name="Bills G."/>
            <person name="Bluhm B."/>
            <person name="Cannon C."/>
            <person name="Castanera R."/>
            <person name="Culley D."/>
            <person name="Daum C."/>
            <person name="Ezra D."/>
            <person name="Gonzalez J."/>
            <person name="Henrissat B."/>
            <person name="Kuo A."/>
            <person name="Liang C."/>
            <person name="Lipzen A."/>
            <person name="Lutzoni F."/>
            <person name="Magnuson J."/>
            <person name="Mondo S."/>
            <person name="Nolan M."/>
            <person name="Ohm R."/>
            <person name="Pangilinan J."/>
            <person name="Park H.-J."/>
            <person name="Ramirez L."/>
            <person name="Alfaro M."/>
            <person name="Sun H."/>
            <person name="Tritt A."/>
            <person name="Yoshinaga Y."/>
            <person name="Zwiers L.-H."/>
            <person name="Turgeon B."/>
            <person name="Goodwin S."/>
            <person name="Spatafora J."/>
            <person name="Crous P."/>
            <person name="Grigoriev I."/>
        </authorList>
    </citation>
    <scope>NUCLEOTIDE SEQUENCE</scope>
    <source>
        <strain evidence="1">CBS 161.51</strain>
    </source>
</reference>
<proteinExistence type="predicted"/>